<evidence type="ECO:0000256" key="6">
    <source>
        <dbReference type="SAM" id="MobiDB-lite"/>
    </source>
</evidence>
<keyword evidence="9" id="KW-1185">Reference proteome</keyword>
<evidence type="ECO:0000256" key="3">
    <source>
        <dbReference type="ARBA" id="ARBA00023015"/>
    </source>
</evidence>
<evidence type="ECO:0000256" key="2">
    <source>
        <dbReference type="ARBA" id="ARBA00022969"/>
    </source>
</evidence>
<dbReference type="Pfam" id="PF11754">
    <property type="entry name" value="Velvet"/>
    <property type="match status" value="1"/>
</dbReference>
<dbReference type="InterPro" id="IPR037525">
    <property type="entry name" value="Velvet_dom"/>
</dbReference>
<proteinExistence type="predicted"/>
<comment type="subcellular location">
    <subcellularLocation>
        <location evidence="1">Nucleus</location>
    </subcellularLocation>
</comment>
<dbReference type="Proteomes" id="UP000033647">
    <property type="component" value="Unassembled WGS sequence"/>
</dbReference>
<keyword evidence="3" id="KW-0805">Transcription regulation</keyword>
<feature type="compositionally biased region" description="Low complexity" evidence="6">
    <location>
        <begin position="313"/>
        <end position="327"/>
    </location>
</feature>
<keyword evidence="2" id="KW-0749">Sporulation</keyword>
<reference evidence="8 9" key="1">
    <citation type="submission" date="2015-03" db="EMBL/GenBank/DDBJ databases">
        <title>RNA-seq based gene annotation and comparative genomics of four Zymoseptoria species reveal species-specific pathogenicity related genes and transposable element activity.</title>
        <authorList>
            <person name="Grandaubert J."/>
            <person name="Bhattacharyya A."/>
            <person name="Stukenbrock E.H."/>
        </authorList>
    </citation>
    <scope>NUCLEOTIDE SEQUENCE [LARGE SCALE GENOMIC DNA]</scope>
    <source>
        <strain evidence="8 9">Zb18110</strain>
    </source>
</reference>
<organism evidence="8 9">
    <name type="scientific">Zymoseptoria brevis</name>
    <dbReference type="NCBI Taxonomy" id="1047168"/>
    <lineage>
        <taxon>Eukaryota</taxon>
        <taxon>Fungi</taxon>
        <taxon>Dikarya</taxon>
        <taxon>Ascomycota</taxon>
        <taxon>Pezizomycotina</taxon>
        <taxon>Dothideomycetes</taxon>
        <taxon>Dothideomycetidae</taxon>
        <taxon>Mycosphaerellales</taxon>
        <taxon>Mycosphaerellaceae</taxon>
        <taxon>Zymoseptoria</taxon>
    </lineage>
</organism>
<evidence type="ECO:0000259" key="7">
    <source>
        <dbReference type="PROSITE" id="PS51821"/>
    </source>
</evidence>
<accession>A0A0F4GTH7</accession>
<dbReference type="PANTHER" id="PTHR33572:SF18">
    <property type="entry name" value="SPORE DEVELOPMENT REGULATOR VOSA"/>
    <property type="match status" value="1"/>
</dbReference>
<dbReference type="STRING" id="1047168.A0A0F4GTH7"/>
<dbReference type="AlphaFoldDB" id="A0A0F4GTH7"/>
<evidence type="ECO:0000313" key="9">
    <source>
        <dbReference type="Proteomes" id="UP000033647"/>
    </source>
</evidence>
<feature type="region of interest" description="Disordered" evidence="6">
    <location>
        <begin position="175"/>
        <end position="281"/>
    </location>
</feature>
<dbReference type="InterPro" id="IPR038491">
    <property type="entry name" value="Velvet_dom_sf"/>
</dbReference>
<feature type="region of interest" description="Disordered" evidence="6">
    <location>
        <begin position="297"/>
        <end position="346"/>
    </location>
</feature>
<dbReference type="PANTHER" id="PTHR33572">
    <property type="entry name" value="SPORE DEVELOPMENT REGULATOR VOSA"/>
    <property type="match status" value="1"/>
</dbReference>
<dbReference type="EMBL" id="LAFY01000315">
    <property type="protein sequence ID" value="KJY00534.1"/>
    <property type="molecule type" value="Genomic_DNA"/>
</dbReference>
<gene>
    <name evidence="8" type="ORF">TI39_contig323g00018</name>
</gene>
<dbReference type="PROSITE" id="PS51821">
    <property type="entry name" value="VELVET"/>
    <property type="match status" value="1"/>
</dbReference>
<evidence type="ECO:0000313" key="8">
    <source>
        <dbReference type="EMBL" id="KJY00534.1"/>
    </source>
</evidence>
<feature type="compositionally biased region" description="Polar residues" evidence="6">
    <location>
        <begin position="255"/>
        <end position="267"/>
    </location>
</feature>
<feature type="domain" description="Velvet" evidence="7">
    <location>
        <begin position="3"/>
        <end position="177"/>
    </location>
</feature>
<name>A0A0F4GTH7_9PEZI</name>
<dbReference type="OrthoDB" id="5599552at2759"/>
<dbReference type="GO" id="GO:0030435">
    <property type="term" value="P:sporulation resulting in formation of a cellular spore"/>
    <property type="evidence" value="ECO:0007669"/>
    <property type="project" value="UniProtKB-KW"/>
</dbReference>
<dbReference type="GO" id="GO:0005634">
    <property type="term" value="C:nucleus"/>
    <property type="evidence" value="ECO:0007669"/>
    <property type="project" value="UniProtKB-SubCell"/>
</dbReference>
<evidence type="ECO:0000256" key="1">
    <source>
        <dbReference type="ARBA" id="ARBA00004123"/>
    </source>
</evidence>
<protein>
    <submittedName>
        <fullName evidence="8">Developmental regulator like protein</fullName>
    </submittedName>
</protein>
<keyword evidence="5" id="KW-0539">Nucleus</keyword>
<keyword evidence="4" id="KW-0804">Transcription</keyword>
<feature type="compositionally biased region" description="Polar residues" evidence="6">
    <location>
        <begin position="297"/>
        <end position="312"/>
    </location>
</feature>
<sequence>MPPMLLKENCRMSIRQQPMRAQVVQENNPKNRKPIDPPPIIELKYNAEHDPINANWMVSPRTFMMVTLVAVKDGQDEHVPGKYLIGQTVSSLHRLKDINNKDGGFFVFGDISARKLGTYKLRFSLFDTAPDAEDVHFMGVIDTDPFPVLPQRDFGSMSESTHLTRTFSDQGVKLRVRKDNRAISGIGNKRSYNTSPPDTTPPSTQPGTYGGGATDHYSAHSPGGKRQRSSGDYEGSHLYQHMPVGEPPMPHYTSAIPSGTRSWSNEQQRMHGSYSQQTQSPMSMPMMNRVQQTVSVPGANGWQNMNQQQTALPSPSSSGSNQQPSYPAVAGQQQQPSLFGDPGSAASAIPRQYYNNSYQYQAQGQYQNQIAESQSTYPDLQMPGSSIPDSGGLASAHNQAYSSGYIQSNGSLYASETGEAPAPYAYMGNSQHHNL</sequence>
<evidence type="ECO:0000256" key="5">
    <source>
        <dbReference type="ARBA" id="ARBA00023242"/>
    </source>
</evidence>
<dbReference type="Gene3D" id="2.60.40.3960">
    <property type="entry name" value="Velvet domain"/>
    <property type="match status" value="1"/>
</dbReference>
<comment type="caution">
    <text evidence="8">The sequence shown here is derived from an EMBL/GenBank/DDBJ whole genome shotgun (WGS) entry which is preliminary data.</text>
</comment>
<evidence type="ECO:0000256" key="4">
    <source>
        <dbReference type="ARBA" id="ARBA00023163"/>
    </source>
</evidence>
<dbReference type="InterPro" id="IPR021740">
    <property type="entry name" value="Velvet"/>
</dbReference>